<evidence type="ECO:0000256" key="9">
    <source>
        <dbReference type="ARBA" id="ARBA00023002"/>
    </source>
</evidence>
<evidence type="ECO:0000256" key="10">
    <source>
        <dbReference type="ARBA" id="ARBA00023004"/>
    </source>
</evidence>
<dbReference type="InterPro" id="IPR017938">
    <property type="entry name" value="Riboflavin_synthase-like_b-brl"/>
</dbReference>
<feature type="transmembrane region" description="Helical" evidence="14">
    <location>
        <begin position="192"/>
        <end position="210"/>
    </location>
</feature>
<evidence type="ECO:0000259" key="15">
    <source>
        <dbReference type="PROSITE" id="PS51384"/>
    </source>
</evidence>
<evidence type="ECO:0000256" key="14">
    <source>
        <dbReference type="SAM" id="Phobius"/>
    </source>
</evidence>
<evidence type="ECO:0000256" key="6">
    <source>
        <dbReference type="ARBA" id="ARBA00022723"/>
    </source>
</evidence>
<organism evidence="16 18">
    <name type="scientific">Candidatus Phosphoribacter hodrii</name>
    <dbReference type="NCBI Taxonomy" id="2953743"/>
    <lineage>
        <taxon>Bacteria</taxon>
        <taxon>Bacillati</taxon>
        <taxon>Actinomycetota</taxon>
        <taxon>Actinomycetes</taxon>
        <taxon>Micrococcales</taxon>
        <taxon>Dermatophilaceae</taxon>
        <taxon>Candidatus Phosphoribacter</taxon>
    </lineage>
</organism>
<keyword evidence="4 14" id="KW-0812">Transmembrane</keyword>
<dbReference type="GO" id="GO:0016491">
    <property type="term" value="F:oxidoreductase activity"/>
    <property type="evidence" value="ECO:0007669"/>
    <property type="project" value="UniProtKB-KW"/>
</dbReference>
<evidence type="ECO:0000256" key="8">
    <source>
        <dbReference type="ARBA" id="ARBA00022989"/>
    </source>
</evidence>
<dbReference type="EMBL" id="JADIXZ010000004">
    <property type="protein sequence ID" value="MBK6301513.1"/>
    <property type="molecule type" value="Genomic_DNA"/>
</dbReference>
<dbReference type="GO" id="GO:0016020">
    <property type="term" value="C:membrane"/>
    <property type="evidence" value="ECO:0007669"/>
    <property type="project" value="UniProtKB-SubCell"/>
</dbReference>
<evidence type="ECO:0000313" key="16">
    <source>
        <dbReference type="EMBL" id="MBK6301513.1"/>
    </source>
</evidence>
<evidence type="ECO:0000256" key="4">
    <source>
        <dbReference type="ARBA" id="ARBA00022692"/>
    </source>
</evidence>
<feature type="transmembrane region" description="Helical" evidence="14">
    <location>
        <begin position="230"/>
        <end position="252"/>
    </location>
</feature>
<dbReference type="SUPFAM" id="SSF63380">
    <property type="entry name" value="Riboflavin synthase domain-like"/>
    <property type="match status" value="1"/>
</dbReference>
<keyword evidence="7" id="KW-0274">FAD</keyword>
<dbReference type="GO" id="GO:0051537">
    <property type="term" value="F:2 iron, 2 sulfur cluster binding"/>
    <property type="evidence" value="ECO:0007669"/>
    <property type="project" value="UniProtKB-KW"/>
</dbReference>
<evidence type="ECO:0000256" key="1">
    <source>
        <dbReference type="ARBA" id="ARBA00001974"/>
    </source>
</evidence>
<evidence type="ECO:0000313" key="19">
    <source>
        <dbReference type="Proteomes" id="UP000726105"/>
    </source>
</evidence>
<feature type="transmembrane region" description="Helical" evidence="14">
    <location>
        <begin position="165"/>
        <end position="185"/>
    </location>
</feature>
<evidence type="ECO:0000256" key="3">
    <source>
        <dbReference type="ARBA" id="ARBA00022630"/>
    </source>
</evidence>
<evidence type="ECO:0000313" key="17">
    <source>
        <dbReference type="EMBL" id="MBK7272220.1"/>
    </source>
</evidence>
<dbReference type="GO" id="GO:0050660">
    <property type="term" value="F:flavin adenine dinucleotide binding"/>
    <property type="evidence" value="ECO:0007669"/>
    <property type="project" value="TreeGrafter"/>
</dbReference>
<name>A0A934X749_9MICO</name>
<dbReference type="Pfam" id="PF01794">
    <property type="entry name" value="Ferric_reduct"/>
    <property type="match status" value="1"/>
</dbReference>
<dbReference type="PANTHER" id="PTHR47354">
    <property type="entry name" value="NADH OXIDOREDUCTASE HCR"/>
    <property type="match status" value="1"/>
</dbReference>
<proteinExistence type="predicted"/>
<dbReference type="PANTHER" id="PTHR47354:SF8">
    <property type="entry name" value="1,2-PHENYLACETYL-COA EPOXIDASE, SUBUNIT E"/>
    <property type="match status" value="1"/>
</dbReference>
<dbReference type="PROSITE" id="PS51384">
    <property type="entry name" value="FAD_FR"/>
    <property type="match status" value="1"/>
</dbReference>
<keyword evidence="9" id="KW-0560">Oxidoreductase</keyword>
<comment type="cofactor">
    <cofactor evidence="1">
        <name>FAD</name>
        <dbReference type="ChEBI" id="CHEBI:57692"/>
    </cofactor>
</comment>
<feature type="transmembrane region" description="Helical" evidence="14">
    <location>
        <begin position="48"/>
        <end position="66"/>
    </location>
</feature>
<dbReference type="Gene3D" id="3.40.50.80">
    <property type="entry name" value="Nucleotide-binding domain of ferredoxin-NADP reductase (FNR) module"/>
    <property type="match status" value="1"/>
</dbReference>
<gene>
    <name evidence="16" type="ORF">IPF40_10875</name>
    <name evidence="17" type="ORF">IPI13_03345</name>
</gene>
<keyword evidence="12 14" id="KW-0472">Membrane</keyword>
<accession>A0A934X749</accession>
<evidence type="ECO:0000256" key="11">
    <source>
        <dbReference type="ARBA" id="ARBA00023014"/>
    </source>
</evidence>
<keyword evidence="5" id="KW-0001">2Fe-2S</keyword>
<dbReference type="EMBL" id="JADJIB010000001">
    <property type="protein sequence ID" value="MBK7272220.1"/>
    <property type="molecule type" value="Genomic_DNA"/>
</dbReference>
<feature type="region of interest" description="Disordered" evidence="13">
    <location>
        <begin position="1"/>
        <end position="24"/>
    </location>
</feature>
<dbReference type="GO" id="GO:0046872">
    <property type="term" value="F:metal ion binding"/>
    <property type="evidence" value="ECO:0007669"/>
    <property type="project" value="UniProtKB-KW"/>
</dbReference>
<dbReference type="InterPro" id="IPR017927">
    <property type="entry name" value="FAD-bd_FR_type"/>
</dbReference>
<dbReference type="Proteomes" id="UP000726105">
    <property type="component" value="Unassembled WGS sequence"/>
</dbReference>
<reference evidence="18 19" key="1">
    <citation type="submission" date="2020-10" db="EMBL/GenBank/DDBJ databases">
        <title>Connecting structure to function with the recovery of over 1000 high-quality activated sludge metagenome-assembled genomes encoding full-length rRNA genes using long-read sequencing.</title>
        <authorList>
            <person name="Singleton C.M."/>
            <person name="Petriglieri F."/>
            <person name="Kristensen J.M."/>
            <person name="Kirkegaard R.H."/>
            <person name="Michaelsen T.Y."/>
            <person name="Andersen M.H."/>
            <person name="Karst S.M."/>
            <person name="Dueholm M.S."/>
            <person name="Nielsen P.H."/>
            <person name="Albertsen M."/>
        </authorList>
    </citation>
    <scope>NUCLEOTIDE SEQUENCE [LARGE SCALE GENOMIC DNA]</scope>
    <source>
        <strain evidence="16">AalE_18-Q3-R2-46_BAT3C.188</strain>
        <strain evidence="17">Ega_18-Q3-R5-49_MAXAC.001</strain>
    </source>
</reference>
<evidence type="ECO:0000256" key="2">
    <source>
        <dbReference type="ARBA" id="ARBA00004141"/>
    </source>
</evidence>
<comment type="subcellular location">
    <subcellularLocation>
        <location evidence="2">Membrane</location>
        <topology evidence="2">Multi-pass membrane protein</topology>
    </subcellularLocation>
</comment>
<evidence type="ECO:0000256" key="12">
    <source>
        <dbReference type="ARBA" id="ARBA00023136"/>
    </source>
</evidence>
<dbReference type="InterPro" id="IPR050415">
    <property type="entry name" value="MRET"/>
</dbReference>
<dbReference type="InterPro" id="IPR013130">
    <property type="entry name" value="Fe3_Rdtase_TM_dom"/>
</dbReference>
<dbReference type="InterPro" id="IPR039261">
    <property type="entry name" value="FNR_nucleotide-bd"/>
</dbReference>
<feature type="transmembrane region" description="Helical" evidence="14">
    <location>
        <begin position="124"/>
        <end position="145"/>
    </location>
</feature>
<keyword evidence="6" id="KW-0479">Metal-binding</keyword>
<dbReference type="Proteomes" id="UP000718281">
    <property type="component" value="Unassembled WGS sequence"/>
</dbReference>
<keyword evidence="10" id="KW-0408">Iron</keyword>
<dbReference type="PRINTS" id="PR00410">
    <property type="entry name" value="PHEHYDRXLASE"/>
</dbReference>
<evidence type="ECO:0000256" key="5">
    <source>
        <dbReference type="ARBA" id="ARBA00022714"/>
    </source>
</evidence>
<keyword evidence="8 14" id="KW-1133">Transmembrane helix</keyword>
<protein>
    <submittedName>
        <fullName evidence="16">Ferric reductase-like transmembrane domain-containing protein</fullName>
    </submittedName>
</protein>
<keyword evidence="11" id="KW-0411">Iron-sulfur</keyword>
<comment type="caution">
    <text evidence="16">The sequence shown here is derived from an EMBL/GenBank/DDBJ whole genome shotgun (WGS) entry which is preliminary data.</text>
</comment>
<dbReference type="SUPFAM" id="SSF52343">
    <property type="entry name" value="Ferredoxin reductase-like, C-terminal NADP-linked domain"/>
    <property type="match status" value="1"/>
</dbReference>
<feature type="transmembrane region" description="Helical" evidence="14">
    <location>
        <begin position="72"/>
        <end position="103"/>
    </location>
</feature>
<evidence type="ECO:0000313" key="18">
    <source>
        <dbReference type="Proteomes" id="UP000718281"/>
    </source>
</evidence>
<dbReference type="Gene3D" id="2.40.30.10">
    <property type="entry name" value="Translation factors"/>
    <property type="match status" value="1"/>
</dbReference>
<dbReference type="AlphaFoldDB" id="A0A934X749"/>
<feature type="domain" description="FAD-binding FR-type" evidence="15">
    <location>
        <begin position="253"/>
        <end position="353"/>
    </location>
</feature>
<evidence type="ECO:0000256" key="7">
    <source>
        <dbReference type="ARBA" id="ARBA00022827"/>
    </source>
</evidence>
<evidence type="ECO:0000256" key="13">
    <source>
        <dbReference type="SAM" id="MobiDB-lite"/>
    </source>
</evidence>
<keyword evidence="3" id="KW-0285">Flavoprotein</keyword>
<sequence length="482" mass="51757">MTTHTFDAPQLDAPRGDLDQKPGARHTRSALLRRYQGQATRREVRRDVLTVGAWSLIATSIALFLADNGIGYFATLGGAITALGIIAGLVATAFMCLMLVLTARVPVIDATLGQDRATSLHAKLGRGMVFGLLAHGILLVYGYALSDKITPIATFTQLWTSSTDFIWACVAFLMLGVVGISSMVALRRKYPYEVWFGIHLTTYAAILASIPHQFSMSGMLAEGTWGRPFWAAMWLVTGGLMLAYRVILPILASLTHQFTVSRVTPVGPDAVSIEVTGRKVKELQARGGHWLNWRFLTPELAGQPHPFSLSAEPTDSTLRITVRNLGEGTARLMSLKPGTKVAIEGPYGMFTDASRTTDKVVLLGAGIGIAPIRALLESTEFAPGDAAVILRASTPDELYLLDEVVALCEAKGASLALLVGPRAGQSWVPVTDAGATLIDFVPWAAEADVYVCGPNPWMEAVLADVAACGIPAAQVHDEKFDW</sequence>